<evidence type="ECO:0000313" key="3">
    <source>
        <dbReference type="Proteomes" id="UP001595803"/>
    </source>
</evidence>
<sequence length="83" mass="8805">MPELMIEGRAVTVAEGTSVLAALQNAGYRTLRHSRSGEPRGALCGMGSCHECRAVVDGRIVRTCVTPARNGQRVTLLTGDHAD</sequence>
<name>A0ABV7ZAT3_9DEIO</name>
<evidence type="ECO:0000256" key="1">
    <source>
        <dbReference type="ARBA" id="ARBA00023002"/>
    </source>
</evidence>
<keyword evidence="1" id="KW-0560">Oxidoreductase</keyword>
<dbReference type="Pfam" id="PF13510">
    <property type="entry name" value="Fer2_4"/>
    <property type="match status" value="1"/>
</dbReference>
<comment type="caution">
    <text evidence="2">The sequence shown here is derived from an EMBL/GenBank/DDBJ whole genome shotgun (WGS) entry which is preliminary data.</text>
</comment>
<protein>
    <submittedName>
        <fullName evidence="2">(2Fe-2S)-binding protein</fullName>
    </submittedName>
</protein>
<accession>A0ABV7ZAT3</accession>
<reference evidence="3" key="1">
    <citation type="journal article" date="2019" name="Int. J. Syst. Evol. Microbiol.">
        <title>The Global Catalogue of Microorganisms (GCM) 10K type strain sequencing project: providing services to taxonomists for standard genome sequencing and annotation.</title>
        <authorList>
            <consortium name="The Broad Institute Genomics Platform"/>
            <consortium name="The Broad Institute Genome Sequencing Center for Infectious Disease"/>
            <person name="Wu L."/>
            <person name="Ma J."/>
        </authorList>
    </citation>
    <scope>NUCLEOTIDE SEQUENCE [LARGE SCALE GENOMIC DNA]</scope>
    <source>
        <strain evidence="3">CCTCC AB 2017081</strain>
    </source>
</reference>
<gene>
    <name evidence="2" type="ORF">ACFOSB_16730</name>
</gene>
<keyword evidence="3" id="KW-1185">Reference proteome</keyword>
<organism evidence="2 3">
    <name type="scientific">Deinococcus rufus</name>
    <dbReference type="NCBI Taxonomy" id="2136097"/>
    <lineage>
        <taxon>Bacteria</taxon>
        <taxon>Thermotogati</taxon>
        <taxon>Deinococcota</taxon>
        <taxon>Deinococci</taxon>
        <taxon>Deinococcales</taxon>
        <taxon>Deinococcaceae</taxon>
        <taxon>Deinococcus</taxon>
    </lineage>
</organism>
<dbReference type="Proteomes" id="UP001595803">
    <property type="component" value="Unassembled WGS sequence"/>
</dbReference>
<dbReference type="SUPFAM" id="SSF54292">
    <property type="entry name" value="2Fe-2S ferredoxin-like"/>
    <property type="match status" value="1"/>
</dbReference>
<proteinExistence type="predicted"/>
<evidence type="ECO:0000313" key="2">
    <source>
        <dbReference type="EMBL" id="MFC3834501.1"/>
    </source>
</evidence>
<dbReference type="EMBL" id="JBHRZG010000024">
    <property type="protein sequence ID" value="MFC3834501.1"/>
    <property type="molecule type" value="Genomic_DNA"/>
</dbReference>
<dbReference type="InterPro" id="IPR042204">
    <property type="entry name" value="2Fe-2S-bd_N"/>
</dbReference>
<dbReference type="RefSeq" id="WP_322472459.1">
    <property type="nucleotide sequence ID" value="NZ_JBHRZG010000024.1"/>
</dbReference>
<dbReference type="InterPro" id="IPR036010">
    <property type="entry name" value="2Fe-2S_ferredoxin-like_sf"/>
</dbReference>
<dbReference type="Gene3D" id="3.10.20.440">
    <property type="entry name" value="2Fe-2S iron-sulphur cluster binding domain, sarcosine oxidase, alpha subunit, N-terminal domain"/>
    <property type="match status" value="1"/>
</dbReference>